<name>A0AAE0ES94_9CHLO</name>
<evidence type="ECO:0000256" key="1">
    <source>
        <dbReference type="SAM" id="MobiDB-lite"/>
    </source>
</evidence>
<comment type="caution">
    <text evidence="2">The sequence shown here is derived from an EMBL/GenBank/DDBJ whole genome shotgun (WGS) entry which is preliminary data.</text>
</comment>
<feature type="region of interest" description="Disordered" evidence="1">
    <location>
        <begin position="154"/>
        <end position="178"/>
    </location>
</feature>
<dbReference type="Proteomes" id="UP001190700">
    <property type="component" value="Unassembled WGS sequence"/>
</dbReference>
<organism evidence="2 3">
    <name type="scientific">Cymbomonas tetramitiformis</name>
    <dbReference type="NCBI Taxonomy" id="36881"/>
    <lineage>
        <taxon>Eukaryota</taxon>
        <taxon>Viridiplantae</taxon>
        <taxon>Chlorophyta</taxon>
        <taxon>Pyramimonadophyceae</taxon>
        <taxon>Pyramimonadales</taxon>
        <taxon>Pyramimonadaceae</taxon>
        <taxon>Cymbomonas</taxon>
    </lineage>
</organism>
<protein>
    <submittedName>
        <fullName evidence="2">Uncharacterized protein</fullName>
    </submittedName>
</protein>
<dbReference type="AlphaFoldDB" id="A0AAE0ES94"/>
<sequence>MGRVFDGATAAPPPSKRQFRCGKRVYDLMLKHRKVIEGDYAVYFRSFSRGFQDIAAGIARIARRKKYVGGYAKALSMRGGIRRPIGPYVAHGALVVFDGKVLGKIHDTVATEHAAAIPVSGFEVRMSVETKSFLMNIEMSYFGALLGNDEAALKESGEREHDRDVNPHVREKKPGGAI</sequence>
<keyword evidence="3" id="KW-1185">Reference proteome</keyword>
<gene>
    <name evidence="2" type="ORF">CYMTET_52917</name>
</gene>
<dbReference type="EMBL" id="LGRX02034744">
    <property type="protein sequence ID" value="KAK3236980.1"/>
    <property type="molecule type" value="Genomic_DNA"/>
</dbReference>
<evidence type="ECO:0000313" key="3">
    <source>
        <dbReference type="Proteomes" id="UP001190700"/>
    </source>
</evidence>
<reference evidence="2 3" key="1">
    <citation type="journal article" date="2015" name="Genome Biol. Evol.">
        <title>Comparative Genomics of a Bacterivorous Green Alga Reveals Evolutionary Causalities and Consequences of Phago-Mixotrophic Mode of Nutrition.</title>
        <authorList>
            <person name="Burns J.A."/>
            <person name="Paasch A."/>
            <person name="Narechania A."/>
            <person name="Kim E."/>
        </authorList>
    </citation>
    <scope>NUCLEOTIDE SEQUENCE [LARGE SCALE GENOMIC DNA]</scope>
    <source>
        <strain evidence="2 3">PLY_AMNH</strain>
    </source>
</reference>
<evidence type="ECO:0000313" key="2">
    <source>
        <dbReference type="EMBL" id="KAK3236980.1"/>
    </source>
</evidence>
<proteinExistence type="predicted"/>
<accession>A0AAE0ES94</accession>